<evidence type="ECO:0000256" key="3">
    <source>
        <dbReference type="ARBA" id="ARBA00022670"/>
    </source>
</evidence>
<evidence type="ECO:0000313" key="7">
    <source>
        <dbReference type="EMBL" id="RKH92579.1"/>
    </source>
</evidence>
<dbReference type="InterPro" id="IPR009003">
    <property type="entry name" value="Peptidase_S1_PA"/>
</dbReference>
<organism evidence="7 8">
    <name type="scientific">Corallococcus praedator</name>
    <dbReference type="NCBI Taxonomy" id="2316724"/>
    <lineage>
        <taxon>Bacteria</taxon>
        <taxon>Pseudomonadati</taxon>
        <taxon>Myxococcota</taxon>
        <taxon>Myxococcia</taxon>
        <taxon>Myxococcales</taxon>
        <taxon>Cystobacterineae</taxon>
        <taxon>Myxococcaceae</taxon>
        <taxon>Corallococcus</taxon>
    </lineage>
</organism>
<evidence type="ECO:0000256" key="1">
    <source>
        <dbReference type="ARBA" id="ARBA00010491"/>
    </source>
</evidence>
<evidence type="ECO:0000256" key="6">
    <source>
        <dbReference type="RuleBase" id="RU366067"/>
    </source>
</evidence>
<keyword evidence="5 6" id="KW-0378">Hydrolase</keyword>
<proteinExistence type="inferred from homology"/>
<keyword evidence="2 6" id="KW-0031">Aminopeptidase</keyword>
<dbReference type="PANTHER" id="PTHR38469">
    <property type="entry name" value="PERIPLASMIC PEPTIDASE SUBFAMILY S1B"/>
    <property type="match status" value="1"/>
</dbReference>
<dbReference type="PANTHER" id="PTHR38469:SF1">
    <property type="entry name" value="PERIPLASMIC PEPTIDASE SUBFAMILY S1B"/>
    <property type="match status" value="1"/>
</dbReference>
<comment type="function">
    <text evidence="6">Catalyzes the removal of dipeptides from the N-terminus of oligopeptides.</text>
</comment>
<dbReference type="Gene3D" id="2.40.10.10">
    <property type="entry name" value="Trypsin-like serine proteases"/>
    <property type="match status" value="1"/>
</dbReference>
<dbReference type="Pfam" id="PF10459">
    <property type="entry name" value="Peptidase_S46"/>
    <property type="match status" value="1"/>
</dbReference>
<dbReference type="EMBL" id="RAWI01000464">
    <property type="protein sequence ID" value="RKH92579.1"/>
    <property type="molecule type" value="Genomic_DNA"/>
</dbReference>
<protein>
    <recommendedName>
        <fullName evidence="6">Dipeptidyl-peptidase</fullName>
        <ecNumber evidence="6">3.4.14.-</ecNumber>
    </recommendedName>
</protein>
<keyword evidence="4" id="KW-0732">Signal</keyword>
<keyword evidence="6" id="KW-0720">Serine protease</keyword>
<gene>
    <name evidence="7" type="ORF">D7Y13_36180</name>
</gene>
<sequence>MWTFNHFPSDAVAKKYGFKPTQAWLDTVRLGSARLTEGCSGSFVSPDGLVMTNHHCAHNCIAQLSTAKKDLSKDGFVARTPADEPRCPTMEVNRLTDIRDVTKDVQGATQGLQGEAFEDAQRAVFARLETACATRDDLRCEVVTLYQGGRYDLYTYERMQDVRLVFAPETAIAAFGGDPDNFEFPRYDLDVSFMRVYRDGKPARTEPYFRWSKGGPKDGAVTFVPGNPGSTSRMNTLAQLAYQRDHSLPENLFWRSELRGRLQEFARRGPEFARMSEERLFELENAIKSMKGGREALVEPAFWAQLSDNERALRAKVGQDAKLQQQYGDAWDASAKAMDTLKTFRRELRMLEQVAGMGSQLFDVAATLVRATEEAGKPNEQRLPEFSEANRPATEQFLFNPAPMYPALEELVLGFYLTRLREDLSPDHPAVKAVLGKDSPEVVAKRAVRGSQLQTVAVRRKLLAGGTAAIAASKDPMVILARTLDGPAREVRKRYENEVAAVLKRNGERIGHARFDLYGTAVAPDATFTPRLSYGSVQGYTANGKQVAPFTTVAGLYMRATGQEPFKLPPSWLRAKAKLPPETPLNFVTSNDIVGGNSGSPILDAQAEIVGLAFDGNIQSLGGDYGFDAAVNRAVAVDSRGIEAALRQVYGAERLLKELGLSTP</sequence>
<comment type="similarity">
    <text evidence="1 6">Belongs to the peptidase S46 family.</text>
</comment>
<keyword evidence="3 6" id="KW-0645">Protease</keyword>
<comment type="caution">
    <text evidence="7">The sequence shown here is derived from an EMBL/GenBank/DDBJ whole genome shotgun (WGS) entry which is preliminary data.</text>
</comment>
<evidence type="ECO:0000313" key="8">
    <source>
        <dbReference type="Proteomes" id="UP000278907"/>
    </source>
</evidence>
<dbReference type="EC" id="3.4.14.-" evidence="6"/>
<accession>A0ABX9Q6C1</accession>
<evidence type="ECO:0000256" key="4">
    <source>
        <dbReference type="ARBA" id="ARBA00022729"/>
    </source>
</evidence>
<dbReference type="InterPro" id="IPR043504">
    <property type="entry name" value="Peptidase_S1_PA_chymotrypsin"/>
</dbReference>
<evidence type="ECO:0000256" key="5">
    <source>
        <dbReference type="ARBA" id="ARBA00022801"/>
    </source>
</evidence>
<evidence type="ECO:0000256" key="2">
    <source>
        <dbReference type="ARBA" id="ARBA00022438"/>
    </source>
</evidence>
<dbReference type="InterPro" id="IPR019500">
    <property type="entry name" value="Pep_S46"/>
</dbReference>
<name>A0ABX9Q6C1_9BACT</name>
<reference evidence="7 8" key="1">
    <citation type="submission" date="2018-09" db="EMBL/GenBank/DDBJ databases">
        <authorList>
            <person name="Livingstone P.G."/>
            <person name="Whitworth D.E."/>
        </authorList>
    </citation>
    <scope>NUCLEOTIDE SEQUENCE [LARGE SCALE GENOMIC DNA]</scope>
    <source>
        <strain evidence="7 8">CA031B</strain>
    </source>
</reference>
<dbReference type="SUPFAM" id="SSF50494">
    <property type="entry name" value="Trypsin-like serine proteases"/>
    <property type="match status" value="1"/>
</dbReference>
<keyword evidence="8" id="KW-1185">Reference proteome</keyword>
<dbReference type="Proteomes" id="UP000278907">
    <property type="component" value="Unassembled WGS sequence"/>
</dbReference>